<gene>
    <name evidence="1" type="ORF">ACFPLB_04365</name>
</gene>
<sequence>MSNKYRRWTLAQYLHSGNVTDVVLVHMQHPDGPVYLWNGMGILDHDGHEWQGLGRLGSVQIGASDIEVKIDDVVFTLSGIDDEYVSYLDQTVKGCKAWVWKAFMGPDYQVRFTELLTDCELDQPSFTAEPNGQMTMKVVANGGFYFLEVQSRAVWDTEEQRNYLISIGLDPDSDTGFDMMSELKNLTLAWEHPG</sequence>
<organism evidence="1 2">
    <name type="scientific">Aquamicrobium segne</name>
    <dbReference type="NCBI Taxonomy" id="469547"/>
    <lineage>
        <taxon>Bacteria</taxon>
        <taxon>Pseudomonadati</taxon>
        <taxon>Pseudomonadota</taxon>
        <taxon>Alphaproteobacteria</taxon>
        <taxon>Hyphomicrobiales</taxon>
        <taxon>Phyllobacteriaceae</taxon>
        <taxon>Aquamicrobium</taxon>
    </lineage>
</organism>
<dbReference type="Proteomes" id="UP001596016">
    <property type="component" value="Unassembled WGS sequence"/>
</dbReference>
<evidence type="ECO:0000313" key="2">
    <source>
        <dbReference type="Proteomes" id="UP001596016"/>
    </source>
</evidence>
<dbReference type="EMBL" id="JBHSLL010000012">
    <property type="protein sequence ID" value="MFC5385199.1"/>
    <property type="molecule type" value="Genomic_DNA"/>
</dbReference>
<protein>
    <submittedName>
        <fullName evidence="1">Uncharacterized protein</fullName>
    </submittedName>
</protein>
<proteinExistence type="predicted"/>
<comment type="caution">
    <text evidence="1">The sequence shown here is derived from an EMBL/GenBank/DDBJ whole genome shotgun (WGS) entry which is preliminary data.</text>
</comment>
<dbReference type="RefSeq" id="WP_378228095.1">
    <property type="nucleotide sequence ID" value="NZ_JBHSLL010000012.1"/>
</dbReference>
<keyword evidence="2" id="KW-1185">Reference proteome</keyword>
<accession>A0ABW0GV05</accession>
<evidence type="ECO:0000313" key="1">
    <source>
        <dbReference type="EMBL" id="MFC5385199.1"/>
    </source>
</evidence>
<name>A0ABW0GV05_9HYPH</name>
<reference evidence="2" key="1">
    <citation type="journal article" date="2019" name="Int. J. Syst. Evol. Microbiol.">
        <title>The Global Catalogue of Microorganisms (GCM) 10K type strain sequencing project: providing services to taxonomists for standard genome sequencing and annotation.</title>
        <authorList>
            <consortium name="The Broad Institute Genomics Platform"/>
            <consortium name="The Broad Institute Genome Sequencing Center for Infectious Disease"/>
            <person name="Wu L."/>
            <person name="Ma J."/>
        </authorList>
    </citation>
    <scope>NUCLEOTIDE SEQUENCE [LARGE SCALE GENOMIC DNA]</scope>
    <source>
        <strain evidence="2">CGMCC 4.1415</strain>
    </source>
</reference>